<name>A0ABS8PMC5_9BACT</name>
<accession>A0ABS8PMC5</accession>
<dbReference type="EMBL" id="JAJNEC010000004">
    <property type="protein sequence ID" value="MCD2422250.1"/>
    <property type="molecule type" value="Genomic_DNA"/>
</dbReference>
<organism evidence="2 3">
    <name type="scientific">Niabella pedocola</name>
    <dbReference type="NCBI Taxonomy" id="1752077"/>
    <lineage>
        <taxon>Bacteria</taxon>
        <taxon>Pseudomonadati</taxon>
        <taxon>Bacteroidota</taxon>
        <taxon>Chitinophagia</taxon>
        <taxon>Chitinophagales</taxon>
        <taxon>Chitinophagaceae</taxon>
        <taxon>Niabella</taxon>
    </lineage>
</organism>
<dbReference type="InterPro" id="IPR032175">
    <property type="entry name" value="DUF5008"/>
</dbReference>
<evidence type="ECO:0000313" key="2">
    <source>
        <dbReference type="EMBL" id="MCD2422250.1"/>
    </source>
</evidence>
<dbReference type="Pfam" id="PF17164">
    <property type="entry name" value="DUF5122"/>
    <property type="match status" value="2"/>
</dbReference>
<dbReference type="Proteomes" id="UP001199816">
    <property type="component" value="Unassembled WGS sequence"/>
</dbReference>
<evidence type="ECO:0000313" key="3">
    <source>
        <dbReference type="Proteomes" id="UP001199816"/>
    </source>
</evidence>
<proteinExistence type="predicted"/>
<dbReference type="Gene3D" id="2.80.10.50">
    <property type="match status" value="1"/>
</dbReference>
<gene>
    <name evidence="2" type="ORF">LQ567_05710</name>
</gene>
<comment type="caution">
    <text evidence="2">The sequence shown here is derived from an EMBL/GenBank/DDBJ whole genome shotgun (WGS) entry which is preliminary data.</text>
</comment>
<reference evidence="2 3" key="1">
    <citation type="submission" date="2021-11" db="EMBL/GenBank/DDBJ databases">
        <title>Genomic of Niabella pedocola.</title>
        <authorList>
            <person name="Wu T."/>
        </authorList>
    </citation>
    <scope>NUCLEOTIDE SEQUENCE [LARGE SCALE GENOMIC DNA]</scope>
    <source>
        <strain evidence="2 3">JCM 31011</strain>
    </source>
</reference>
<evidence type="ECO:0000259" key="1">
    <source>
        <dbReference type="Pfam" id="PF16400"/>
    </source>
</evidence>
<dbReference type="RefSeq" id="WP_231003153.1">
    <property type="nucleotide sequence ID" value="NZ_JAJNEC010000004.1"/>
</dbReference>
<protein>
    <submittedName>
        <fullName evidence="2">DUF5008 domain-containing protein</fullName>
    </submittedName>
</protein>
<feature type="domain" description="DUF5008" evidence="1">
    <location>
        <begin position="44"/>
        <end position="123"/>
    </location>
</feature>
<sequence>MSNNIRLSIALLLVLTAGAYCSKKNRESFSGAYKPAVKTYVKFAGAAPIPGSGSSGTLVKFKVAGLDSLINLAPGDVQFLLNGIEAKIELMSPSDSTITIMVPENASSGAATIVVKDRMYFGPQFKVKGNVWLDSTFNRLANDQQGNIVLGSGSNNTISRVYQEDIGAVQSIYVMGSFTLFNNLTSYDAPSATGVIPSKRSYILKLNPVDGTIKTDFAKGAGPSGSVAGLLPLTEFPGYLVYGGFGLYNNRDGVNNMTRIYTNGMMDSVVQNVYNPNPLEPQYNVDTLPAFIGGFNESTLRAFLDKNRRIISVGNFTNHRKNLYNLSTYTNVVRQVTYMPNVGAMDQNGNLDTTYNYDNTRGQILKGANEKITDAVQIRDGASPYGKIIVVGNFTTFNNISVQRIMMLDDNGQPDPSFKARANGAISRITYNATTRKLLVIGMFTEFNGMPTPNGLAMLNEDGTTDPTFTMGDLMRTSSSGGNWVTYAGQLNDGKIVIGGNFGKYKPAGSEVFITRQNFMILNADGTLANGLNNTGAMSGTILDILETKSGTKRALLLVGNFNLFDNETVGNIIRIGLEPK</sequence>
<dbReference type="InterPro" id="IPR013431">
    <property type="entry name" value="Delta_60_rpt"/>
</dbReference>
<keyword evidence="3" id="KW-1185">Reference proteome</keyword>
<dbReference type="Pfam" id="PF16400">
    <property type="entry name" value="DUF5008"/>
    <property type="match status" value="1"/>
</dbReference>